<dbReference type="KEGG" id="soy:115883214"/>
<name>A0A6J2Y114_SITOR</name>
<dbReference type="Gene3D" id="1.10.472.80">
    <property type="entry name" value="Ypt/Rab-GAP domain of gyp1p, domain 3"/>
    <property type="match status" value="1"/>
</dbReference>
<dbReference type="FunFam" id="1.10.8.270:FF:000007">
    <property type="entry name" value="TBC1 domain family member 10A"/>
    <property type="match status" value="1"/>
</dbReference>
<dbReference type="CTD" id="41390"/>
<reference evidence="4" key="1">
    <citation type="submission" date="2025-08" db="UniProtKB">
        <authorList>
            <consortium name="RefSeq"/>
        </authorList>
    </citation>
    <scope>IDENTIFICATION</scope>
    <source>
        <tissue evidence="4">Gonads</tissue>
    </source>
</reference>
<dbReference type="Proteomes" id="UP000504635">
    <property type="component" value="Unplaced"/>
</dbReference>
<dbReference type="SMART" id="SM00164">
    <property type="entry name" value="TBC"/>
    <property type="match status" value="1"/>
</dbReference>
<dbReference type="InterPro" id="IPR000195">
    <property type="entry name" value="Rab-GAP-TBC_dom"/>
</dbReference>
<dbReference type="GO" id="GO:0005886">
    <property type="term" value="C:plasma membrane"/>
    <property type="evidence" value="ECO:0007669"/>
    <property type="project" value="UniProtKB-ARBA"/>
</dbReference>
<dbReference type="AlphaFoldDB" id="A0A6J2Y114"/>
<gene>
    <name evidence="4" type="primary">LOC115883214</name>
</gene>
<evidence type="ECO:0000259" key="2">
    <source>
        <dbReference type="PROSITE" id="PS50086"/>
    </source>
</evidence>
<dbReference type="FunCoup" id="A0A6J2Y114">
    <property type="interactions" value="640"/>
</dbReference>
<dbReference type="InParanoid" id="A0A6J2Y114"/>
<dbReference type="PROSITE" id="PS50086">
    <property type="entry name" value="TBC_RABGAP"/>
    <property type="match status" value="1"/>
</dbReference>
<dbReference type="InterPro" id="IPR035969">
    <property type="entry name" value="Rab-GAP_TBC_sf"/>
</dbReference>
<dbReference type="FunFam" id="1.10.10.750:FF:000001">
    <property type="entry name" value="TBC1 domain family member 10A"/>
    <property type="match status" value="1"/>
</dbReference>
<sequence>MAHLINADTISECSEASTLVDGSVISTVPDRHGFLGGSQYSPEPRQGPPPVIVLRRERKWLKMLNTWNFYMERNYRKIKDRCRKGIPMSIRPRAWLYLCGGRTMMNNNEGRYQECLTEPGDPKCLEDIKKDIHRQFPQHEMFNSQDKPGQQELFNVLKAYTVYNPKIGYCQAQAPVAAFFLMHMPSEQAFWCLISISDRYLKDYYSPDMEVVQRDGFILEGLLKKVCPQVYRHLKKVNAEPMFYCTEWFLCAFTRTLPWDTLLRVWDIFLCEGVKVLFKTALVLLIGCLGTPKSRKNCPGLCETLDRLRNPPEDILSEENLIYSINRLDLTERDFREEHKKQTIKLKTEKLSKENGLDRS</sequence>
<organism evidence="3 4">
    <name type="scientific">Sitophilus oryzae</name>
    <name type="common">Rice weevil</name>
    <name type="synonym">Curculio oryzae</name>
    <dbReference type="NCBI Taxonomy" id="7048"/>
    <lineage>
        <taxon>Eukaryota</taxon>
        <taxon>Metazoa</taxon>
        <taxon>Ecdysozoa</taxon>
        <taxon>Arthropoda</taxon>
        <taxon>Hexapoda</taxon>
        <taxon>Insecta</taxon>
        <taxon>Pterygota</taxon>
        <taxon>Neoptera</taxon>
        <taxon>Endopterygota</taxon>
        <taxon>Coleoptera</taxon>
        <taxon>Polyphaga</taxon>
        <taxon>Cucujiformia</taxon>
        <taxon>Curculionidae</taxon>
        <taxon>Dryophthorinae</taxon>
        <taxon>Sitophilus</taxon>
    </lineage>
</organism>
<evidence type="ECO:0000256" key="1">
    <source>
        <dbReference type="ARBA" id="ARBA00022468"/>
    </source>
</evidence>
<dbReference type="InterPro" id="IPR050302">
    <property type="entry name" value="Rab_GAP_TBC_domain"/>
</dbReference>
<dbReference type="OrthoDB" id="159449at2759"/>
<dbReference type="Gene3D" id="1.10.10.750">
    <property type="entry name" value="Ypt/Rab-GAP domain of gyp1p, domain 1"/>
    <property type="match status" value="1"/>
</dbReference>
<dbReference type="FunFam" id="1.10.472.80:FF:000008">
    <property type="entry name" value="TBC1 domain family member 10A"/>
    <property type="match status" value="1"/>
</dbReference>
<keyword evidence="3" id="KW-1185">Reference proteome</keyword>
<dbReference type="GeneID" id="115883214"/>
<feature type="domain" description="Rab-GAP TBC" evidence="2">
    <location>
        <begin position="85"/>
        <end position="273"/>
    </location>
</feature>
<accession>A0A6J2Y114</accession>
<proteinExistence type="predicted"/>
<dbReference type="PANTHER" id="PTHR47219">
    <property type="entry name" value="RAB GTPASE-ACTIVATING PROTEIN 1-LIKE"/>
    <property type="match status" value="1"/>
</dbReference>
<evidence type="ECO:0000313" key="4">
    <source>
        <dbReference type="RefSeq" id="XP_030757397.1"/>
    </source>
</evidence>
<dbReference type="GO" id="GO:0031267">
    <property type="term" value="F:small GTPase binding"/>
    <property type="evidence" value="ECO:0007669"/>
    <property type="project" value="TreeGrafter"/>
</dbReference>
<dbReference type="GO" id="GO:0005096">
    <property type="term" value="F:GTPase activator activity"/>
    <property type="evidence" value="ECO:0007669"/>
    <property type="project" value="UniProtKB-KW"/>
</dbReference>
<evidence type="ECO:0000313" key="3">
    <source>
        <dbReference type="Proteomes" id="UP000504635"/>
    </source>
</evidence>
<dbReference type="PANTHER" id="PTHR47219:SF4">
    <property type="entry name" value="TBC1 DOMAIN FAMILY MEMBER 10A"/>
    <property type="match status" value="1"/>
</dbReference>
<dbReference type="RefSeq" id="XP_030757397.1">
    <property type="nucleotide sequence ID" value="XM_030901537.1"/>
</dbReference>
<protein>
    <submittedName>
        <fullName evidence="4">TBC1 domain family member whacked</fullName>
    </submittedName>
</protein>
<keyword evidence="1" id="KW-0343">GTPase activation</keyword>
<dbReference type="Pfam" id="PF00566">
    <property type="entry name" value="RabGAP-TBC"/>
    <property type="match status" value="1"/>
</dbReference>
<dbReference type="SUPFAM" id="SSF47923">
    <property type="entry name" value="Ypt/Rab-GAP domain of gyp1p"/>
    <property type="match status" value="2"/>
</dbReference>
<dbReference type="Gene3D" id="1.10.8.270">
    <property type="entry name" value="putative rabgap domain of human tbc1 domain family member 14 like domains"/>
    <property type="match status" value="1"/>
</dbReference>